<keyword evidence="1 2" id="KW-0732">Signal</keyword>
<dbReference type="Gene3D" id="3.40.190.10">
    <property type="entry name" value="Periplasmic binding protein-like II"/>
    <property type="match status" value="2"/>
</dbReference>
<dbReference type="InterPro" id="IPR050490">
    <property type="entry name" value="Bact_solute-bd_prot1"/>
</dbReference>
<reference evidence="4 5" key="1">
    <citation type="submission" date="2019-05" db="EMBL/GenBank/DDBJ databases">
        <title>We sequenced the genome of Paenibacillus hemerocallicola KCTC 33185 for further insight into its adaptation and study the phylogeny of Paenibacillus.</title>
        <authorList>
            <person name="Narsing Rao M.P."/>
        </authorList>
    </citation>
    <scope>NUCLEOTIDE SEQUENCE [LARGE SCALE GENOMIC DNA]</scope>
    <source>
        <strain evidence="4 5">KCTC 33185</strain>
    </source>
</reference>
<sequence>MHKGLKRSRHRLRKLLPASLLLAASWASAIPASAEAESGSPWAEASYPSAFPEAGEANVVFESIGVKLPRPPKLVEGSMMVPARALLEGFGYRIEWNPLQNELTASRPDAAALTYRAGSAAITAGDGQTHPLPVAPYIDADMLWVPLRASAEARGFEVLWNTFDGSASVRDPNAVLRFSVGTRADNGVTGAPEQLAAYMKAEWKADIRFHLFAPEQYNDRVNVMIAAGDPTDLMLLGNPHRYPDGLFQSIATDLTVLLERFPRLKALAVGDSPSIRKTGGRLYGIPRPGDPHDAPFPAIRQDWLDRLGLATPKTMDELYEVLVRFAKYDPDADGKPNTTGLTGKADGAGLGTLQWVEQAFTGYPDRFALLDGRVIDTAVGEGERKALQWLARAYSDGLIDKEFAVQDDKAVNEKLRQGKSGLAALTLEQAARMTVEGEASEVGSKPWFVPLAGLSKDGFSAPIAPWSKEGAGLYIIPRTVPTDKALKALEWLERGLAMSEADQWKSVPGLNTADRAAIGSLFGHELLPDGIESHDLLPERVRSKYKEAAVAWNRVSYAGQRSDQAQSVFASGDYSEMNRKLEQLKIKVIMGGATLEEWDRYTKDMQASEQYRAMMSELNTTQSP</sequence>
<keyword evidence="5" id="KW-1185">Reference proteome</keyword>
<dbReference type="SUPFAM" id="SSF53850">
    <property type="entry name" value="Periplasmic binding protein-like II"/>
    <property type="match status" value="1"/>
</dbReference>
<gene>
    <name evidence="4" type="ORF">FE784_02520</name>
</gene>
<organism evidence="4 5">
    <name type="scientific">Paenibacillus hemerocallicola</name>
    <dbReference type="NCBI Taxonomy" id="1172614"/>
    <lineage>
        <taxon>Bacteria</taxon>
        <taxon>Bacillati</taxon>
        <taxon>Bacillota</taxon>
        <taxon>Bacilli</taxon>
        <taxon>Bacillales</taxon>
        <taxon>Paenibacillaceae</taxon>
        <taxon>Paenibacillus</taxon>
    </lineage>
</organism>
<dbReference type="Pfam" id="PF07833">
    <property type="entry name" value="Cu_amine_oxidN1"/>
    <property type="match status" value="1"/>
</dbReference>
<comment type="caution">
    <text evidence="4">The sequence shown here is derived from an EMBL/GenBank/DDBJ whole genome shotgun (WGS) entry which is preliminary data.</text>
</comment>
<feature type="domain" description="Copper amine oxidase-like N-terminal" evidence="3">
    <location>
        <begin position="66"/>
        <end position="162"/>
    </location>
</feature>
<dbReference type="InterPro" id="IPR036582">
    <property type="entry name" value="Mao_N_sf"/>
</dbReference>
<dbReference type="Gene3D" id="3.30.457.10">
    <property type="entry name" value="Copper amine oxidase-like, N-terminal domain"/>
    <property type="match status" value="1"/>
</dbReference>
<dbReference type="OrthoDB" id="2531072at2"/>
<dbReference type="RefSeq" id="WP_139600537.1">
    <property type="nucleotide sequence ID" value="NZ_VDCQ01000002.1"/>
</dbReference>
<accession>A0A5C4THT3</accession>
<dbReference type="Proteomes" id="UP000307943">
    <property type="component" value="Unassembled WGS sequence"/>
</dbReference>
<name>A0A5C4THT3_9BACL</name>
<dbReference type="EMBL" id="VDCQ01000002">
    <property type="protein sequence ID" value="TNJ68030.1"/>
    <property type="molecule type" value="Genomic_DNA"/>
</dbReference>
<evidence type="ECO:0000256" key="2">
    <source>
        <dbReference type="SAM" id="SignalP"/>
    </source>
</evidence>
<evidence type="ECO:0000259" key="3">
    <source>
        <dbReference type="Pfam" id="PF07833"/>
    </source>
</evidence>
<dbReference type="AlphaFoldDB" id="A0A5C4THT3"/>
<evidence type="ECO:0000313" key="5">
    <source>
        <dbReference type="Proteomes" id="UP000307943"/>
    </source>
</evidence>
<feature type="chain" id="PRO_5039325135" description="Copper amine oxidase-like N-terminal domain-containing protein" evidence="2">
    <location>
        <begin position="30"/>
        <end position="624"/>
    </location>
</feature>
<dbReference type="InterPro" id="IPR012854">
    <property type="entry name" value="Cu_amine_oxidase-like_N"/>
</dbReference>
<evidence type="ECO:0000256" key="1">
    <source>
        <dbReference type="ARBA" id="ARBA00022729"/>
    </source>
</evidence>
<evidence type="ECO:0000313" key="4">
    <source>
        <dbReference type="EMBL" id="TNJ68030.1"/>
    </source>
</evidence>
<protein>
    <recommendedName>
        <fullName evidence="3">Copper amine oxidase-like N-terminal domain-containing protein</fullName>
    </recommendedName>
</protein>
<dbReference type="SUPFAM" id="SSF55383">
    <property type="entry name" value="Copper amine oxidase, domain N"/>
    <property type="match status" value="1"/>
</dbReference>
<feature type="signal peptide" evidence="2">
    <location>
        <begin position="1"/>
        <end position="29"/>
    </location>
</feature>
<dbReference type="PANTHER" id="PTHR43649:SF33">
    <property type="entry name" value="POLYGALACTURONAN_RHAMNOGALACTURONAN-BINDING PROTEIN YTCQ"/>
    <property type="match status" value="1"/>
</dbReference>
<dbReference type="PANTHER" id="PTHR43649">
    <property type="entry name" value="ARABINOSE-BINDING PROTEIN-RELATED"/>
    <property type="match status" value="1"/>
</dbReference>
<proteinExistence type="predicted"/>